<dbReference type="InterPro" id="IPR011990">
    <property type="entry name" value="TPR-like_helical_dom_sf"/>
</dbReference>
<dbReference type="InterPro" id="IPR010982">
    <property type="entry name" value="Lambda_DNA-bd_dom_sf"/>
</dbReference>
<feature type="domain" description="HTH cro/C1-type" evidence="1">
    <location>
        <begin position="46"/>
        <end position="79"/>
    </location>
</feature>
<sequence length="417" mass="49740">MKCYQRAQQIMHERLSTEEVYPAGFFIRDRRLFLKLKMEDFTPLCSPSTLSKIETGKLAPSASLLEAIYKKLTLSPRKKPPVKGWLFPIRQMIYHQDLSAHDLNEAHFELHYQFSLLKFSYYLLQGNTSYAKREMPFLEKMLPYFSVEELQFYFLFMGYYYFLLHDGQLSKGYYDLSYELAIKHHWDDPLLLLMLARYYSLSRHSLKAVQLAYEANALFLKDYAMGYALDCELLLCQEYTFTHLFSTASPLLEKLKAKLTLKDPYRQVSTLFNRYGEYYTALKDYPNAEIMYIQGLKTSSYKVETLTSLMDLYYQSQQTTKLKQLLQQLTHFPFAVPLPDILKWKFYHYLMNRPLSDSFRIFLQGEAIPFAKKRHDRQAFELYSYQLHHIYEKQHKYKSALYILKTLNEKMDFLNVE</sequence>
<dbReference type="EMBL" id="AP028127">
    <property type="protein sequence ID" value="BEH90646.1"/>
    <property type="molecule type" value="Genomic_DNA"/>
</dbReference>
<proteinExistence type="predicted"/>
<dbReference type="Proteomes" id="UP001432099">
    <property type="component" value="Chromosome"/>
</dbReference>
<gene>
    <name evidence="2" type="ORF">T23_07480</name>
</gene>
<dbReference type="CDD" id="cd00093">
    <property type="entry name" value="HTH_XRE"/>
    <property type="match status" value="1"/>
</dbReference>
<evidence type="ECO:0000259" key="1">
    <source>
        <dbReference type="PROSITE" id="PS50943"/>
    </source>
</evidence>
<name>A0ABM8IHF6_9FIRM</name>
<organism evidence="2 3">
    <name type="scientific">Turicibacter faecis</name>
    <dbReference type="NCBI Taxonomy" id="2963365"/>
    <lineage>
        <taxon>Bacteria</taxon>
        <taxon>Bacillati</taxon>
        <taxon>Bacillota</taxon>
        <taxon>Erysipelotrichia</taxon>
        <taxon>Erysipelotrichales</taxon>
        <taxon>Turicibacteraceae</taxon>
        <taxon>Turicibacter</taxon>
    </lineage>
</organism>
<reference evidence="2" key="1">
    <citation type="journal article" date="2024" name="Int. J. Syst. Evol. Microbiol.">
        <title>Turicibacter faecis sp. nov., isolated from faeces of heart failure mouse model.</title>
        <authorList>
            <person name="Imamura Y."/>
            <person name="Motooka D."/>
            <person name="Nakajima Y."/>
            <person name="Ito S."/>
            <person name="Kitakaze M."/>
            <person name="Iida T."/>
            <person name="Nakamura S."/>
        </authorList>
    </citation>
    <scope>NUCLEOTIDE SEQUENCE</scope>
    <source>
        <strain evidence="2">TC023</strain>
    </source>
</reference>
<dbReference type="SUPFAM" id="SSF47413">
    <property type="entry name" value="lambda repressor-like DNA-binding domains"/>
    <property type="match status" value="1"/>
</dbReference>
<dbReference type="PROSITE" id="PS50943">
    <property type="entry name" value="HTH_CROC1"/>
    <property type="match status" value="1"/>
</dbReference>
<dbReference type="InterPro" id="IPR001387">
    <property type="entry name" value="Cro/C1-type_HTH"/>
</dbReference>
<dbReference type="Gene3D" id="1.25.40.10">
    <property type="entry name" value="Tetratricopeptide repeat domain"/>
    <property type="match status" value="2"/>
</dbReference>
<evidence type="ECO:0000313" key="3">
    <source>
        <dbReference type="Proteomes" id="UP001432099"/>
    </source>
</evidence>
<protein>
    <recommendedName>
        <fullName evidence="1">HTH cro/C1-type domain-containing protein</fullName>
    </recommendedName>
</protein>
<keyword evidence="3" id="KW-1185">Reference proteome</keyword>
<evidence type="ECO:0000313" key="2">
    <source>
        <dbReference type="EMBL" id="BEH90646.1"/>
    </source>
</evidence>
<dbReference type="RefSeq" id="WP_262950817.1">
    <property type="nucleotide sequence ID" value="NZ_AP028127.1"/>
</dbReference>
<accession>A0ABM8IHF6</accession>